<dbReference type="Pfam" id="PF03140">
    <property type="entry name" value="DUF247"/>
    <property type="match status" value="1"/>
</dbReference>
<sequence>MRKTVRIGGLYLHLTEVCEHGVTIKVAENENLYFMNITFKNGVLEISSIVIEENTFEVLIRNMIALDHYPTGNEKGYTIQYVLFLDDLINTEQDSWH</sequence>
<proteinExistence type="predicted"/>
<organism evidence="1">
    <name type="scientific">Cucumis melo</name>
    <name type="common">Muskmelon</name>
    <dbReference type="NCBI Taxonomy" id="3656"/>
    <lineage>
        <taxon>Eukaryota</taxon>
        <taxon>Viridiplantae</taxon>
        <taxon>Streptophyta</taxon>
        <taxon>Embryophyta</taxon>
        <taxon>Tracheophyta</taxon>
        <taxon>Spermatophyta</taxon>
        <taxon>Magnoliopsida</taxon>
        <taxon>eudicotyledons</taxon>
        <taxon>Gunneridae</taxon>
        <taxon>Pentapetalae</taxon>
        <taxon>rosids</taxon>
        <taxon>fabids</taxon>
        <taxon>Cucurbitales</taxon>
        <taxon>Cucurbitaceae</taxon>
        <taxon>Benincaseae</taxon>
        <taxon>Cucumis</taxon>
    </lineage>
</organism>
<dbReference type="Gramene" id="MELO3C011246.2.1">
    <property type="protein sequence ID" value="MELO3C011246.2.1"/>
    <property type="gene ID" value="MELO3C011246.2"/>
</dbReference>
<name>A0A9I9D0A8_CUCME</name>
<reference evidence="1" key="1">
    <citation type="submission" date="2023-03" db="UniProtKB">
        <authorList>
            <consortium name="EnsemblPlants"/>
        </authorList>
    </citation>
    <scope>IDENTIFICATION</scope>
</reference>
<dbReference type="PANTHER" id="PTHR31170">
    <property type="entry name" value="BNAC04G53230D PROTEIN"/>
    <property type="match status" value="1"/>
</dbReference>
<evidence type="ECO:0000313" key="1">
    <source>
        <dbReference type="EnsemblPlants" id="MELO3C011246.2.1"/>
    </source>
</evidence>
<dbReference type="AlphaFoldDB" id="A0A9I9D0A8"/>
<accession>A0A9I9D0A8</accession>
<dbReference type="PANTHER" id="PTHR31170:SF25">
    <property type="entry name" value="BNAA09G04570D PROTEIN"/>
    <property type="match status" value="1"/>
</dbReference>
<protein>
    <submittedName>
        <fullName evidence="1">Uncharacterized protein</fullName>
    </submittedName>
</protein>
<dbReference type="InterPro" id="IPR004158">
    <property type="entry name" value="DUF247_pln"/>
</dbReference>
<dbReference type="EnsemblPlants" id="MELO3C011246.2.1">
    <property type="protein sequence ID" value="MELO3C011246.2.1"/>
    <property type="gene ID" value="MELO3C011246.2"/>
</dbReference>